<dbReference type="SUPFAM" id="SSF117916">
    <property type="entry name" value="Fe-S cluster assembly (FSCA) domain-like"/>
    <property type="match status" value="1"/>
</dbReference>
<organism evidence="2">
    <name type="scientific">Blattabacterium sp.</name>
    <name type="common">Tryonicus sp.</name>
    <dbReference type="NCBI Taxonomy" id="2712832"/>
    <lineage>
        <taxon>Bacteria</taxon>
        <taxon>Pseudomonadati</taxon>
        <taxon>Bacteroidota</taxon>
        <taxon>Flavobacteriia</taxon>
        <taxon>Flavobacteriales</taxon>
        <taxon>Blattabacteriaceae</taxon>
        <taxon>Blattabacterium</taxon>
    </lineage>
</organism>
<protein>
    <submittedName>
        <fullName evidence="2">Putative 1,2-phenylacetyl-CoA epoxidase, subunit D</fullName>
    </submittedName>
</protein>
<feature type="domain" description="MIP18 family-like" evidence="1">
    <location>
        <begin position="10"/>
        <end position="89"/>
    </location>
</feature>
<dbReference type="PANTHER" id="PTHR42831">
    <property type="entry name" value="FE-S PROTEIN MATURATION AUXILIARY FACTOR YITW"/>
    <property type="match status" value="1"/>
</dbReference>
<dbReference type="PANTHER" id="PTHR42831:SF1">
    <property type="entry name" value="FE-S PROTEIN MATURATION AUXILIARY FACTOR YITW"/>
    <property type="match status" value="1"/>
</dbReference>
<dbReference type="AlphaFoldDB" id="A0A6G6BLF4"/>
<dbReference type="InterPro" id="IPR034904">
    <property type="entry name" value="FSCA_dom_sf"/>
</dbReference>
<dbReference type="Gene3D" id="3.30.300.130">
    <property type="entry name" value="Fe-S cluster assembly (FSCA)"/>
    <property type="match status" value="1"/>
</dbReference>
<dbReference type="InterPro" id="IPR002744">
    <property type="entry name" value="MIP18-like"/>
</dbReference>
<sequence>MKEKNKFLLEDQIVSVLKSIYDPEISVDIYELGLIYDIKIYDDKDDKKDKKVKIIMTLTTINCPVADTLPLIVKEKVQSIKGIEEVEVSLTFEPPWSREFMSEEARLELGI</sequence>
<dbReference type="EMBL" id="MN038562">
    <property type="protein sequence ID" value="QID52542.1"/>
    <property type="molecule type" value="Genomic_DNA"/>
</dbReference>
<evidence type="ECO:0000259" key="1">
    <source>
        <dbReference type="Pfam" id="PF01883"/>
    </source>
</evidence>
<evidence type="ECO:0000313" key="2">
    <source>
        <dbReference type="EMBL" id="QID52542.1"/>
    </source>
</evidence>
<proteinExistence type="predicted"/>
<dbReference type="InterPro" id="IPR052339">
    <property type="entry name" value="Fe-S_Maturation_MIP18"/>
</dbReference>
<dbReference type="Pfam" id="PF01883">
    <property type="entry name" value="FeS_assembly_P"/>
    <property type="match status" value="1"/>
</dbReference>
<feature type="non-terminal residue" evidence="2">
    <location>
        <position position="111"/>
    </location>
</feature>
<name>A0A6G6BLF4_9FLAO</name>
<accession>A0A6G6BLF4</accession>
<reference evidence="2" key="1">
    <citation type="journal article" date="2020" name="Biol. Lett.">
        <title>Evolutionary rates are correlated between cockroach symbionts and mitochondrial genomes.</title>
        <authorList>
            <person name="Arab D.A."/>
            <person name="Bourguignon T."/>
            <person name="Wang Z."/>
            <person name="Ho S.Y.W."/>
            <person name="Lo N."/>
        </authorList>
    </citation>
    <scope>NUCLEOTIDE SEQUENCE</scope>
    <source>
        <strain evidence="2">DHOG1544</strain>
    </source>
</reference>